<feature type="region of interest" description="Disordered" evidence="1">
    <location>
        <begin position="798"/>
        <end position="828"/>
    </location>
</feature>
<accession>A0ABR4D344</accession>
<feature type="compositionally biased region" description="Polar residues" evidence="1">
    <location>
        <begin position="162"/>
        <end position="183"/>
    </location>
</feature>
<feature type="compositionally biased region" description="Low complexity" evidence="1">
    <location>
        <begin position="981"/>
        <end position="996"/>
    </location>
</feature>
<evidence type="ECO:0000313" key="2">
    <source>
        <dbReference type="EMBL" id="KAL2264753.1"/>
    </source>
</evidence>
<evidence type="ECO:0000256" key="1">
    <source>
        <dbReference type="SAM" id="MobiDB-lite"/>
    </source>
</evidence>
<dbReference type="EMBL" id="JAZGUE010000007">
    <property type="protein sequence ID" value="KAL2264753.1"/>
    <property type="molecule type" value="Genomic_DNA"/>
</dbReference>
<sequence>MTAGSNFPGLLSNADTAPANLALSLGPDGLAAQPRMFKKHKVLPRPRRDDGPRYGVGNAAVLVQNDSPLTSAKPGRSPATRPARGPEPPPTPPAHSRNPSTDHPSDISPPRHPGTRPSTSDSDSYPPVTPLHHQSPPTPNLTPDRTPPGQATGQTPRRPPTASRNASKMTTDSKAESFQTARESPSGSSDSDSDAKPTLRLDSQSAKAPQAAARQFPGETTSVPQPVGLGLQLGPSPFDDGPAKRPQLSVRGDTAHGKAPVKAAEWDSDRMKNVTLRKHAGDGETVGDRPVTPTNATRAMWRIPVEESPIVYSARRIASDRFPTRRTPNNSETSVDARRSSVASTRSNASTVVGATVMLETGAPQRQRTLRHVRKQSALRDSGSDISSAPAPASGTPAADVVQQRRDPPASRTDEGVRDSIVSVATSNSISSRKARRSVRKNGGVPVVVIPERRSSIKSNSRPSSPQSASSRRSLSVRSVATSEESKSREPVPRFERLPQRSRSRAYSESDGPRPGDERTMDFPPVIPIRSSSLSAPTSRNASRRGSLTAESLRAHNLLQAQQAHQALVKASEELDTLYQQPGLGEPGQEESRLKPGAELSGNAKSIQATVRPNRGRDTLGEHGTRADGDEDRRTHLSVQNTPLSVVSVETTATSHAEVSEATAINIYSHQSKCVALIDHPAKPSETPSLELGRFPALAIPAPEPASSVKVPATPPQNFSIDNIDSPLRNPRAPPKPPAINFIPATPSGLTPTIERKKQVGNYFEITAEKPKMSLSLLRRALTSRSARDLSPPRFLSRRFSLSQSRSKQPQLRRRSSVDSPADESRLHPYWRPAYTDDEHCCCCSGCTDDECILDQDHGRPSNDQDRTYRYPPIDNRPAPPRRRLSERIKKTFAILPTRDDDFEDFPATSDDGPDRRTIRRTPSGNLRVMKRRQSMESLTRPADSQPYSTPPITQVGRGPARVWRSLSLKARSSLRRTKSEPTQSSSSTKTTTTTTAEAGREERKGDDAAAGTVGFRAAFSDKINLPRRVSERRRERRTQELRGKISGPKEVRDGVRDVVRPKSWQRPVEQQQQQQQQQQWQEAVDPRLGGGTGTPDADALYVWEQQRERQRFRKMRVQA</sequence>
<organism evidence="2 3">
    <name type="scientific">Remersonia thermophila</name>
    <dbReference type="NCBI Taxonomy" id="72144"/>
    <lineage>
        <taxon>Eukaryota</taxon>
        <taxon>Fungi</taxon>
        <taxon>Dikarya</taxon>
        <taxon>Ascomycota</taxon>
        <taxon>Pezizomycotina</taxon>
        <taxon>Sordariomycetes</taxon>
        <taxon>Sordariomycetidae</taxon>
        <taxon>Sordariales</taxon>
        <taxon>Sordariales incertae sedis</taxon>
        <taxon>Remersonia</taxon>
    </lineage>
</organism>
<feature type="region of interest" description="Disordered" evidence="1">
    <location>
        <begin position="1027"/>
        <end position="1100"/>
    </location>
</feature>
<dbReference type="Proteomes" id="UP001600064">
    <property type="component" value="Unassembled WGS sequence"/>
</dbReference>
<protein>
    <submittedName>
        <fullName evidence="2">Uncharacterized protein</fullName>
    </submittedName>
</protein>
<dbReference type="RefSeq" id="XP_070863480.1">
    <property type="nucleotide sequence ID" value="XM_071014066.1"/>
</dbReference>
<proteinExistence type="predicted"/>
<gene>
    <name evidence="2" type="ORF">VTJ83DRAFT_7263</name>
</gene>
<feature type="compositionally biased region" description="Low complexity" evidence="1">
    <location>
        <begin position="798"/>
        <end position="807"/>
    </location>
</feature>
<feature type="compositionally biased region" description="Basic and acidic residues" evidence="1">
    <location>
        <begin position="1029"/>
        <end position="1061"/>
    </location>
</feature>
<feature type="compositionally biased region" description="Polar residues" evidence="1">
    <location>
        <begin position="423"/>
        <end position="432"/>
    </location>
</feature>
<evidence type="ECO:0000313" key="3">
    <source>
        <dbReference type="Proteomes" id="UP001600064"/>
    </source>
</evidence>
<feature type="compositionally biased region" description="Basic and acidic residues" evidence="1">
    <location>
        <begin position="855"/>
        <end position="869"/>
    </location>
</feature>
<feature type="compositionally biased region" description="Basic and acidic residues" evidence="1">
    <location>
        <begin position="999"/>
        <end position="1008"/>
    </location>
</feature>
<comment type="caution">
    <text evidence="2">The sequence shown here is derived from an EMBL/GenBank/DDBJ whole genome shotgun (WGS) entry which is preliminary data.</text>
</comment>
<feature type="region of interest" description="Disordered" evidence="1">
    <location>
        <begin position="900"/>
        <end position="1014"/>
    </location>
</feature>
<feature type="compositionally biased region" description="Basic and acidic residues" evidence="1">
    <location>
        <begin position="615"/>
        <end position="635"/>
    </location>
</feature>
<feature type="compositionally biased region" description="Basic residues" evidence="1">
    <location>
        <begin position="36"/>
        <end position="45"/>
    </location>
</feature>
<feature type="region of interest" description="Disordered" evidence="1">
    <location>
        <begin position="321"/>
        <end position="549"/>
    </location>
</feature>
<dbReference type="GeneID" id="98128710"/>
<feature type="compositionally biased region" description="Low complexity" evidence="1">
    <location>
        <begin position="457"/>
        <end position="479"/>
    </location>
</feature>
<name>A0ABR4D344_9PEZI</name>
<feature type="compositionally biased region" description="Basic and acidic residues" evidence="1">
    <location>
        <begin position="403"/>
        <end position="418"/>
    </location>
</feature>
<feature type="compositionally biased region" description="Polar residues" evidence="1">
    <location>
        <begin position="530"/>
        <end position="549"/>
    </location>
</feature>
<feature type="region of interest" description="Disordered" evidence="1">
    <location>
        <begin position="26"/>
        <end position="297"/>
    </location>
</feature>
<feature type="compositionally biased region" description="Polar residues" evidence="1">
    <location>
        <begin position="341"/>
        <end position="353"/>
    </location>
</feature>
<feature type="compositionally biased region" description="Low complexity" evidence="1">
    <location>
        <begin position="1071"/>
        <end position="1082"/>
    </location>
</feature>
<feature type="compositionally biased region" description="Low complexity" evidence="1">
    <location>
        <begin position="387"/>
        <end position="399"/>
    </location>
</feature>
<feature type="region of interest" description="Disordered" evidence="1">
    <location>
        <begin position="854"/>
        <end position="884"/>
    </location>
</feature>
<feature type="compositionally biased region" description="Basic residues" evidence="1">
    <location>
        <begin position="368"/>
        <end position="377"/>
    </location>
</feature>
<reference evidence="2 3" key="1">
    <citation type="journal article" date="2024" name="Commun. Biol.">
        <title>Comparative genomic analysis of thermophilic fungi reveals convergent evolutionary adaptations and gene losses.</title>
        <authorList>
            <person name="Steindorff A.S."/>
            <person name="Aguilar-Pontes M.V."/>
            <person name="Robinson A.J."/>
            <person name="Andreopoulos B."/>
            <person name="LaButti K."/>
            <person name="Kuo A."/>
            <person name="Mondo S."/>
            <person name="Riley R."/>
            <person name="Otillar R."/>
            <person name="Haridas S."/>
            <person name="Lipzen A."/>
            <person name="Grimwood J."/>
            <person name="Schmutz J."/>
            <person name="Clum A."/>
            <person name="Reid I.D."/>
            <person name="Moisan M.C."/>
            <person name="Butler G."/>
            <person name="Nguyen T.T.M."/>
            <person name="Dewar K."/>
            <person name="Conant G."/>
            <person name="Drula E."/>
            <person name="Henrissat B."/>
            <person name="Hansel C."/>
            <person name="Singer S."/>
            <person name="Hutchinson M.I."/>
            <person name="de Vries R.P."/>
            <person name="Natvig D.O."/>
            <person name="Powell A.J."/>
            <person name="Tsang A."/>
            <person name="Grigoriev I.V."/>
        </authorList>
    </citation>
    <scope>NUCLEOTIDE SEQUENCE [LARGE SCALE GENOMIC DNA]</scope>
    <source>
        <strain evidence="2 3">ATCC 22073</strain>
    </source>
</reference>
<feature type="region of interest" description="Disordered" evidence="1">
    <location>
        <begin position="580"/>
        <end position="636"/>
    </location>
</feature>
<feature type="compositionally biased region" description="Basic and acidic residues" evidence="1">
    <location>
        <begin position="484"/>
        <end position="499"/>
    </location>
</feature>
<feature type="compositionally biased region" description="Basic and acidic residues" evidence="1">
    <location>
        <begin position="506"/>
        <end position="521"/>
    </location>
</feature>
<keyword evidence="3" id="KW-1185">Reference proteome</keyword>